<dbReference type="Pfam" id="PF00001">
    <property type="entry name" value="7tm_1"/>
    <property type="match status" value="1"/>
</dbReference>
<dbReference type="EnsemblMetazoa" id="XM_030976158">
    <property type="protein sequence ID" value="XP_030832018"/>
    <property type="gene ID" value="LOC115920407"/>
</dbReference>
<evidence type="ECO:0000259" key="11">
    <source>
        <dbReference type="PROSITE" id="PS50262"/>
    </source>
</evidence>
<keyword evidence="5 9" id="KW-0297">G-protein coupled receptor</keyword>
<evidence type="ECO:0000256" key="6">
    <source>
        <dbReference type="ARBA" id="ARBA00023136"/>
    </source>
</evidence>
<feature type="transmembrane region" description="Helical" evidence="10">
    <location>
        <begin position="7"/>
        <end position="30"/>
    </location>
</feature>
<name>A0A7M7N6J3_STRPU</name>
<evidence type="ECO:0000313" key="13">
    <source>
        <dbReference type="Proteomes" id="UP000007110"/>
    </source>
</evidence>
<dbReference type="PROSITE" id="PS00237">
    <property type="entry name" value="G_PROTEIN_RECEP_F1_1"/>
    <property type="match status" value="1"/>
</dbReference>
<dbReference type="KEGG" id="spu:115920407"/>
<dbReference type="PRINTS" id="PR00237">
    <property type="entry name" value="GPCRRHODOPSN"/>
</dbReference>
<keyword evidence="8 9" id="KW-0807">Transducer</keyword>
<protein>
    <recommendedName>
        <fullName evidence="11">G-protein coupled receptors family 1 profile domain-containing protein</fullName>
    </recommendedName>
</protein>
<keyword evidence="6 10" id="KW-0472">Membrane</keyword>
<dbReference type="GO" id="GO:0004930">
    <property type="term" value="F:G protein-coupled receptor activity"/>
    <property type="evidence" value="ECO:0000318"/>
    <property type="project" value="GO_Central"/>
</dbReference>
<organism evidence="12 13">
    <name type="scientific">Strongylocentrotus purpuratus</name>
    <name type="common">Purple sea urchin</name>
    <dbReference type="NCBI Taxonomy" id="7668"/>
    <lineage>
        <taxon>Eukaryota</taxon>
        <taxon>Metazoa</taxon>
        <taxon>Echinodermata</taxon>
        <taxon>Eleutherozoa</taxon>
        <taxon>Echinozoa</taxon>
        <taxon>Echinoidea</taxon>
        <taxon>Euechinoidea</taxon>
        <taxon>Echinacea</taxon>
        <taxon>Camarodonta</taxon>
        <taxon>Echinidea</taxon>
        <taxon>Strongylocentrotidae</taxon>
        <taxon>Strongylocentrotus</taxon>
    </lineage>
</organism>
<feature type="transmembrane region" description="Helical" evidence="10">
    <location>
        <begin position="139"/>
        <end position="160"/>
    </location>
</feature>
<evidence type="ECO:0000256" key="8">
    <source>
        <dbReference type="ARBA" id="ARBA00023224"/>
    </source>
</evidence>
<dbReference type="PROSITE" id="PS50262">
    <property type="entry name" value="G_PROTEIN_RECEP_F1_2"/>
    <property type="match status" value="1"/>
</dbReference>
<evidence type="ECO:0000313" key="12">
    <source>
        <dbReference type="EnsemblMetazoa" id="XP_030832018"/>
    </source>
</evidence>
<dbReference type="GeneID" id="115920407"/>
<dbReference type="InterPro" id="IPR050569">
    <property type="entry name" value="TAAR"/>
</dbReference>
<dbReference type="RefSeq" id="XP_030832018.1">
    <property type="nucleotide sequence ID" value="XM_030976158.1"/>
</dbReference>
<evidence type="ECO:0000256" key="3">
    <source>
        <dbReference type="ARBA" id="ARBA00022692"/>
    </source>
</evidence>
<evidence type="ECO:0000256" key="10">
    <source>
        <dbReference type="SAM" id="Phobius"/>
    </source>
</evidence>
<keyword evidence="3 9" id="KW-0812">Transmembrane</keyword>
<keyword evidence="13" id="KW-1185">Reference proteome</keyword>
<comment type="subcellular location">
    <subcellularLocation>
        <location evidence="1">Cell membrane</location>
        <topology evidence="1">Multi-pass membrane protein</topology>
    </subcellularLocation>
</comment>
<feature type="transmembrane region" description="Helical" evidence="10">
    <location>
        <begin position="221"/>
        <end position="246"/>
    </location>
</feature>
<dbReference type="CDD" id="cd00637">
    <property type="entry name" value="7tm_classA_rhodopsin-like"/>
    <property type="match status" value="1"/>
</dbReference>
<dbReference type="InterPro" id="IPR000276">
    <property type="entry name" value="GPCR_Rhodpsn"/>
</dbReference>
<dbReference type="SUPFAM" id="SSF81321">
    <property type="entry name" value="Family A G protein-coupled receptor-like"/>
    <property type="match status" value="1"/>
</dbReference>
<proteinExistence type="inferred from homology"/>
<evidence type="ECO:0000256" key="5">
    <source>
        <dbReference type="ARBA" id="ARBA00023040"/>
    </source>
</evidence>
<feature type="transmembrane region" description="Helical" evidence="10">
    <location>
        <begin position="50"/>
        <end position="68"/>
    </location>
</feature>
<accession>A0A7M7N6J3</accession>
<evidence type="ECO:0000256" key="4">
    <source>
        <dbReference type="ARBA" id="ARBA00022989"/>
    </source>
</evidence>
<dbReference type="AlphaFoldDB" id="A0A7M7N6J3"/>
<dbReference type="GO" id="GO:0005886">
    <property type="term" value="C:plasma membrane"/>
    <property type="evidence" value="ECO:0000318"/>
    <property type="project" value="GO_Central"/>
</dbReference>
<dbReference type="OMA" id="RSDIACK"/>
<feature type="transmembrane region" description="Helical" evidence="10">
    <location>
        <begin position="258"/>
        <end position="280"/>
    </location>
</feature>
<dbReference type="OrthoDB" id="6159456at2759"/>
<dbReference type="PANTHER" id="PTHR24249:SF418">
    <property type="entry name" value="G-PROTEIN COUPLED RECEPTORS FAMILY 1 PROFILE DOMAIN-CONTAINING PROTEIN"/>
    <property type="match status" value="1"/>
</dbReference>
<sequence>MSGATKLLYRALSVADILTCTALILSRNIINLVHKATGHRNEIVCKLTGLLMTCAPGTSAIFILLLNVDRFIYITRPLLYHSIVTRRKTAIGIGFAIPYVSVFITLFAFIHDKALSVIRHHESIFVCKVAFSEPSFLPYTLLMFSCNMWPVAVILIVIYCKIIMISRQHAARINAHRQVLKIAHQPRGNSTASGEQDVVRSAAPNFDSSFARSFRQNIRTLWTPLLITGCYLLSWIPFSVLEVYIAVTKSTDLLNGSLYITVASAAALNSSANLLVYYLSRKDLRQAVKRVLCKREN</sequence>
<evidence type="ECO:0000256" key="1">
    <source>
        <dbReference type="ARBA" id="ARBA00004651"/>
    </source>
</evidence>
<dbReference type="PANTHER" id="PTHR24249">
    <property type="entry name" value="HISTAMINE RECEPTOR-RELATED G-PROTEIN COUPLED RECEPTOR"/>
    <property type="match status" value="1"/>
</dbReference>
<evidence type="ECO:0000256" key="7">
    <source>
        <dbReference type="ARBA" id="ARBA00023170"/>
    </source>
</evidence>
<evidence type="ECO:0000256" key="9">
    <source>
        <dbReference type="RuleBase" id="RU000688"/>
    </source>
</evidence>
<reference evidence="13" key="1">
    <citation type="submission" date="2015-02" db="EMBL/GenBank/DDBJ databases">
        <title>Genome sequencing for Strongylocentrotus purpuratus.</title>
        <authorList>
            <person name="Murali S."/>
            <person name="Liu Y."/>
            <person name="Vee V."/>
            <person name="English A."/>
            <person name="Wang M."/>
            <person name="Skinner E."/>
            <person name="Han Y."/>
            <person name="Muzny D.M."/>
            <person name="Worley K.C."/>
            <person name="Gibbs R.A."/>
        </authorList>
    </citation>
    <scope>NUCLEOTIDE SEQUENCE</scope>
</reference>
<feature type="transmembrane region" description="Helical" evidence="10">
    <location>
        <begin position="89"/>
        <end position="110"/>
    </location>
</feature>
<dbReference type="InterPro" id="IPR017452">
    <property type="entry name" value="GPCR_Rhodpsn_7TM"/>
</dbReference>
<evidence type="ECO:0000256" key="2">
    <source>
        <dbReference type="ARBA" id="ARBA00022475"/>
    </source>
</evidence>
<dbReference type="GO" id="GO:0007186">
    <property type="term" value="P:G protein-coupled receptor signaling pathway"/>
    <property type="evidence" value="ECO:0000318"/>
    <property type="project" value="GO_Central"/>
</dbReference>
<dbReference type="FunCoup" id="A0A7M7N6J3">
    <property type="interactions" value="462"/>
</dbReference>
<keyword evidence="2" id="KW-1003">Cell membrane</keyword>
<dbReference type="Proteomes" id="UP000007110">
    <property type="component" value="Unassembled WGS sequence"/>
</dbReference>
<keyword evidence="7 9" id="KW-0675">Receptor</keyword>
<dbReference type="InParanoid" id="A0A7M7N6J3"/>
<dbReference type="Gene3D" id="1.20.1070.10">
    <property type="entry name" value="Rhodopsin 7-helix transmembrane proteins"/>
    <property type="match status" value="1"/>
</dbReference>
<reference evidence="12" key="2">
    <citation type="submission" date="2021-01" db="UniProtKB">
        <authorList>
            <consortium name="EnsemblMetazoa"/>
        </authorList>
    </citation>
    <scope>IDENTIFICATION</scope>
</reference>
<keyword evidence="4 10" id="KW-1133">Transmembrane helix</keyword>
<comment type="similarity">
    <text evidence="9">Belongs to the G-protein coupled receptor 1 family.</text>
</comment>
<feature type="domain" description="G-protein coupled receptors family 1 profile" evidence="11">
    <location>
        <begin position="1"/>
        <end position="277"/>
    </location>
</feature>